<dbReference type="RefSeq" id="WP_283759543.1">
    <property type="nucleotide sequence ID" value="NZ_JAQOSQ010000022.1"/>
</dbReference>
<accession>A0ABT7C0A6</accession>
<gene>
    <name evidence="2" type="ORF">PMH09_16990</name>
</gene>
<name>A0ABT7C0A6_9CYAN</name>
<evidence type="ECO:0000313" key="2">
    <source>
        <dbReference type="EMBL" id="MDJ1184886.1"/>
    </source>
</evidence>
<proteinExistence type="predicted"/>
<feature type="domain" description="Tc1-like transposase DDE" evidence="1">
    <location>
        <begin position="6"/>
        <end position="81"/>
    </location>
</feature>
<dbReference type="Proteomes" id="UP001232992">
    <property type="component" value="Unassembled WGS sequence"/>
</dbReference>
<sequence length="121" mass="14264">YLVDECFPGAEKIILVQDNLNTHVKASLYKAFEPDEAQRILSKLEFHYTPKHGSWLNMAEIELSVLNRQCLNRRIAKKDILKKEIAAWEKQRNQTGSVMDWQFTTEEARIKLKHLYPLIKH</sequence>
<dbReference type="InterPro" id="IPR038717">
    <property type="entry name" value="Tc1-like_DDE_dom"/>
</dbReference>
<dbReference type="EMBL" id="JAQOSQ010000022">
    <property type="protein sequence ID" value="MDJ1184886.1"/>
    <property type="molecule type" value="Genomic_DNA"/>
</dbReference>
<dbReference type="Pfam" id="PF13358">
    <property type="entry name" value="DDE_3"/>
    <property type="match status" value="1"/>
</dbReference>
<comment type="caution">
    <text evidence="2">The sequence shown here is derived from an EMBL/GenBank/DDBJ whole genome shotgun (WGS) entry which is preliminary data.</text>
</comment>
<evidence type="ECO:0000259" key="1">
    <source>
        <dbReference type="Pfam" id="PF13358"/>
    </source>
</evidence>
<reference evidence="2 3" key="1">
    <citation type="submission" date="2023-01" db="EMBL/GenBank/DDBJ databases">
        <title>Novel diversity within Roseofilum (Cyanobacteria; Desertifilaceae) from marine benthic mats with descriptions of four novel species.</title>
        <authorList>
            <person name="Wang Y."/>
            <person name="Berthold D.E."/>
            <person name="Hu J."/>
            <person name="Lefler F.W."/>
            <person name="Laughinghouse H.D. IV."/>
        </authorList>
    </citation>
    <scope>NUCLEOTIDE SEQUENCE [LARGE SCALE GENOMIC DNA]</scope>
    <source>
        <strain evidence="2 3">BLCC-M143</strain>
    </source>
</reference>
<feature type="non-terminal residue" evidence="2">
    <location>
        <position position="1"/>
    </location>
</feature>
<evidence type="ECO:0000313" key="3">
    <source>
        <dbReference type="Proteomes" id="UP001232992"/>
    </source>
</evidence>
<keyword evidence="3" id="KW-1185">Reference proteome</keyword>
<organism evidence="2 3">
    <name type="scientific">Roseofilum casamattae BLCC-M143</name>
    <dbReference type="NCBI Taxonomy" id="3022442"/>
    <lineage>
        <taxon>Bacteria</taxon>
        <taxon>Bacillati</taxon>
        <taxon>Cyanobacteriota</taxon>
        <taxon>Cyanophyceae</taxon>
        <taxon>Desertifilales</taxon>
        <taxon>Desertifilaceae</taxon>
        <taxon>Roseofilum</taxon>
        <taxon>Roseofilum casamattae</taxon>
    </lineage>
</organism>
<protein>
    <submittedName>
        <fullName evidence="2">Transposase</fullName>
    </submittedName>
</protein>